<accession>A0A4Y2KSR6</accession>
<reference evidence="2 3" key="1">
    <citation type="journal article" date="2019" name="Sci. Rep.">
        <title>Orb-weaving spider Araneus ventricosus genome elucidates the spidroin gene catalogue.</title>
        <authorList>
            <person name="Kono N."/>
            <person name="Nakamura H."/>
            <person name="Ohtoshi R."/>
            <person name="Moran D.A.P."/>
            <person name="Shinohara A."/>
            <person name="Yoshida Y."/>
            <person name="Fujiwara M."/>
            <person name="Mori M."/>
            <person name="Tomita M."/>
            <person name="Arakawa K."/>
        </authorList>
    </citation>
    <scope>NUCLEOTIDE SEQUENCE [LARGE SCALE GENOMIC DNA]</scope>
</reference>
<feature type="domain" description="BTB" evidence="1">
    <location>
        <begin position="24"/>
        <end position="93"/>
    </location>
</feature>
<comment type="caution">
    <text evidence="2">The sequence shown here is derived from an EMBL/GenBank/DDBJ whole genome shotgun (WGS) entry which is preliminary data.</text>
</comment>
<dbReference type="AlphaFoldDB" id="A0A4Y2KSR6"/>
<dbReference type="PANTHER" id="PTHR24413">
    <property type="entry name" value="SPECKLE-TYPE POZ PROTEIN"/>
    <property type="match status" value="1"/>
</dbReference>
<keyword evidence="3" id="KW-1185">Reference proteome</keyword>
<dbReference type="PROSITE" id="PS50097">
    <property type="entry name" value="BTB"/>
    <property type="match status" value="1"/>
</dbReference>
<dbReference type="SMART" id="SM00225">
    <property type="entry name" value="BTB"/>
    <property type="match status" value="1"/>
</dbReference>
<gene>
    <name evidence="2" type="primary">SPOP_34</name>
    <name evidence="2" type="ORF">AVEN_30171_1</name>
</gene>
<organism evidence="2 3">
    <name type="scientific">Araneus ventricosus</name>
    <name type="common">Orbweaver spider</name>
    <name type="synonym">Epeira ventricosa</name>
    <dbReference type="NCBI Taxonomy" id="182803"/>
    <lineage>
        <taxon>Eukaryota</taxon>
        <taxon>Metazoa</taxon>
        <taxon>Ecdysozoa</taxon>
        <taxon>Arthropoda</taxon>
        <taxon>Chelicerata</taxon>
        <taxon>Arachnida</taxon>
        <taxon>Araneae</taxon>
        <taxon>Araneomorphae</taxon>
        <taxon>Entelegynae</taxon>
        <taxon>Araneoidea</taxon>
        <taxon>Araneidae</taxon>
        <taxon>Araneus</taxon>
    </lineage>
</organism>
<dbReference type="InterPro" id="IPR011333">
    <property type="entry name" value="SKP1/BTB/POZ_sf"/>
</dbReference>
<name>A0A4Y2KSR6_ARAVE</name>
<proteinExistence type="predicted"/>
<dbReference type="EMBL" id="BGPR01004908">
    <property type="protein sequence ID" value="GBN04707.1"/>
    <property type="molecule type" value="Genomic_DNA"/>
</dbReference>
<evidence type="ECO:0000313" key="2">
    <source>
        <dbReference type="EMBL" id="GBN04707.1"/>
    </source>
</evidence>
<evidence type="ECO:0000313" key="3">
    <source>
        <dbReference type="Proteomes" id="UP000499080"/>
    </source>
</evidence>
<evidence type="ECO:0000259" key="1">
    <source>
        <dbReference type="PROSITE" id="PS50097"/>
    </source>
</evidence>
<protein>
    <submittedName>
        <fullName evidence="2">Speckle-type POZ protein</fullName>
    </submittedName>
</protein>
<dbReference type="Pfam" id="PF00651">
    <property type="entry name" value="BTB"/>
    <property type="match status" value="1"/>
</dbReference>
<dbReference type="InterPro" id="IPR000210">
    <property type="entry name" value="BTB/POZ_dom"/>
</dbReference>
<dbReference type="Gene3D" id="3.30.710.10">
    <property type="entry name" value="Potassium Channel Kv1.1, Chain A"/>
    <property type="match status" value="1"/>
</dbReference>
<dbReference type="OrthoDB" id="6436715at2759"/>
<sequence>MSGNSSEGGFSNLKKLTAAFRNSSELTLKEKVLLRVGEETEAVLCTRSPVFAKMFENDMKELKENMVAVEDIKMPVLKALVSFLYTGKLPNYNFDFLCDLYYASDKYDIPELRQVCIDLLLPNILLENIFRALKLAFLHNIERFTVMTLMAANIGTLVSTNAWTNLITDEPEIAVEVLNFFDF</sequence>
<dbReference type="Proteomes" id="UP000499080">
    <property type="component" value="Unassembled WGS sequence"/>
</dbReference>
<dbReference type="SUPFAM" id="SSF54695">
    <property type="entry name" value="POZ domain"/>
    <property type="match status" value="1"/>
</dbReference>